<dbReference type="Proteomes" id="UP000827372">
    <property type="component" value="Segment"/>
</dbReference>
<gene>
    <name evidence="1" type="primary">gp_16342</name>
</gene>
<keyword evidence="2" id="KW-1185">Reference proteome</keyword>
<dbReference type="EMBL" id="MZ130480">
    <property type="protein sequence ID" value="QWM89572.1"/>
    <property type="molecule type" value="Genomic_DNA"/>
</dbReference>
<dbReference type="RefSeq" id="YP_010359144.1">
    <property type="nucleotide sequence ID" value="NC_062770.1"/>
</dbReference>
<dbReference type="GeneID" id="75691511"/>
<accession>A0AAE7S009</accession>
<reference evidence="1 2" key="1">
    <citation type="submission" date="2021-04" db="EMBL/GenBank/DDBJ databases">
        <authorList>
            <person name="Shkoporov A.N."/>
            <person name="Stockdale S.R."/>
            <person name="Guerin E."/>
            <person name="Ross R.P."/>
            <person name="Hill C."/>
        </authorList>
    </citation>
    <scope>NUCLEOTIDE SEQUENCE [LARGE SCALE GENOMIC DNA]</scope>
    <source>
        <strain evidence="2">cr91_1</strain>
    </source>
</reference>
<proteinExistence type="predicted"/>
<organism evidence="1 2">
    <name type="scientific">uncultured phage cr91_1</name>
    <dbReference type="NCBI Taxonomy" id="2986403"/>
    <lineage>
        <taxon>Viruses</taxon>
        <taxon>Duplodnaviria</taxon>
        <taxon>Heunggongvirae</taxon>
        <taxon>Uroviricota</taxon>
        <taxon>Caudoviricetes</taxon>
        <taxon>Crassvirales</taxon>
        <taxon>Intestiviridae</taxon>
        <taxon>Crudevirinae</taxon>
        <taxon>Drivevirus</taxon>
        <taxon>Drivevirus gastrointestinalis</taxon>
    </lineage>
</organism>
<evidence type="ECO:0000313" key="2">
    <source>
        <dbReference type="Proteomes" id="UP000827372"/>
    </source>
</evidence>
<protein>
    <submittedName>
        <fullName evidence="1">Uncharacterized protein</fullName>
    </submittedName>
</protein>
<dbReference type="KEGG" id="vg:75691511"/>
<name>A0AAE7S009_9CAUD</name>
<sequence length="94" mass="10729">MDNIEEVMISSIEEQFIADNAKYKIGDYVHSFIEDKVIVGRVEDIVIGHCSQEEDKILYRIDDGFGGKILIDEMLLAPAYNVSENVHYLSSIEF</sequence>
<evidence type="ECO:0000313" key="1">
    <source>
        <dbReference type="EMBL" id="QWM89572.1"/>
    </source>
</evidence>